<evidence type="ECO:0000256" key="7">
    <source>
        <dbReference type="ARBA" id="ARBA00022989"/>
    </source>
</evidence>
<feature type="transmembrane region" description="Helical" evidence="10">
    <location>
        <begin position="241"/>
        <end position="264"/>
    </location>
</feature>
<dbReference type="GO" id="GO:0046677">
    <property type="term" value="P:response to antibiotic"/>
    <property type="evidence" value="ECO:0007669"/>
    <property type="project" value="UniProtKB-KW"/>
</dbReference>
<evidence type="ECO:0000313" key="11">
    <source>
        <dbReference type="EMBL" id="QBC44331.1"/>
    </source>
</evidence>
<feature type="transmembrane region" description="Helical" evidence="10">
    <location>
        <begin position="362"/>
        <end position="382"/>
    </location>
</feature>
<dbReference type="RefSeq" id="WP_130106871.1">
    <property type="nucleotide sequence ID" value="NZ_CP025781.1"/>
</dbReference>
<protein>
    <recommendedName>
        <fullName evidence="3">Multidrug export protein MepA</fullName>
    </recommendedName>
</protein>
<keyword evidence="12" id="KW-1185">Reference proteome</keyword>
<keyword evidence="8 10" id="KW-0472">Membrane</keyword>
<keyword evidence="9" id="KW-0046">Antibiotic resistance</keyword>
<feature type="transmembrane region" description="Helical" evidence="10">
    <location>
        <begin position="21"/>
        <end position="38"/>
    </location>
</feature>
<dbReference type="InterPro" id="IPR051327">
    <property type="entry name" value="MATE_MepA_subfamily"/>
</dbReference>
<dbReference type="Proteomes" id="UP000515917">
    <property type="component" value="Chromosome"/>
</dbReference>
<keyword evidence="6 10" id="KW-0812">Transmembrane</keyword>
<feature type="transmembrane region" description="Helical" evidence="10">
    <location>
        <begin position="194"/>
        <end position="220"/>
    </location>
</feature>
<dbReference type="CDD" id="cd13143">
    <property type="entry name" value="MATE_MepA_like"/>
    <property type="match status" value="1"/>
</dbReference>
<evidence type="ECO:0000313" key="12">
    <source>
        <dbReference type="Proteomes" id="UP000515917"/>
    </source>
</evidence>
<organism evidence="11 12">
    <name type="scientific">Iodobacter fluviatilis</name>
    <dbReference type="NCBI Taxonomy" id="537"/>
    <lineage>
        <taxon>Bacteria</taxon>
        <taxon>Pseudomonadati</taxon>
        <taxon>Pseudomonadota</taxon>
        <taxon>Betaproteobacteria</taxon>
        <taxon>Neisseriales</taxon>
        <taxon>Chitinibacteraceae</taxon>
        <taxon>Iodobacter</taxon>
    </lineage>
</organism>
<feature type="transmembrane region" description="Helical" evidence="10">
    <location>
        <begin position="421"/>
        <end position="440"/>
    </location>
</feature>
<dbReference type="PANTHER" id="PTHR43823:SF3">
    <property type="entry name" value="MULTIDRUG EXPORT PROTEIN MEPA"/>
    <property type="match status" value="1"/>
</dbReference>
<comment type="subcellular location">
    <subcellularLocation>
        <location evidence="1">Cell inner membrane</location>
        <topology evidence="1">Multi-pass membrane protein</topology>
    </subcellularLocation>
</comment>
<keyword evidence="5" id="KW-1003">Cell membrane</keyword>
<evidence type="ECO:0000256" key="6">
    <source>
        <dbReference type="ARBA" id="ARBA00022692"/>
    </source>
</evidence>
<dbReference type="Pfam" id="PF01554">
    <property type="entry name" value="MatE"/>
    <property type="match status" value="2"/>
</dbReference>
<evidence type="ECO:0000256" key="3">
    <source>
        <dbReference type="ARBA" id="ARBA00022106"/>
    </source>
</evidence>
<evidence type="ECO:0000256" key="5">
    <source>
        <dbReference type="ARBA" id="ARBA00022475"/>
    </source>
</evidence>
<dbReference type="KEGG" id="ifl:C1H71_12870"/>
<feature type="transmembrane region" description="Helical" evidence="10">
    <location>
        <begin position="143"/>
        <end position="162"/>
    </location>
</feature>
<gene>
    <name evidence="11" type="ORF">C1H71_12870</name>
</gene>
<dbReference type="NCBIfam" id="TIGR00797">
    <property type="entry name" value="matE"/>
    <property type="match status" value="1"/>
</dbReference>
<evidence type="ECO:0000256" key="1">
    <source>
        <dbReference type="ARBA" id="ARBA00004429"/>
    </source>
</evidence>
<evidence type="ECO:0000256" key="2">
    <source>
        <dbReference type="ARBA" id="ARBA00008417"/>
    </source>
</evidence>
<dbReference type="GO" id="GO:0005886">
    <property type="term" value="C:plasma membrane"/>
    <property type="evidence" value="ECO:0007669"/>
    <property type="project" value="UniProtKB-SubCell"/>
</dbReference>
<evidence type="ECO:0000256" key="4">
    <source>
        <dbReference type="ARBA" id="ARBA00022448"/>
    </source>
</evidence>
<dbReference type="EMBL" id="CP025781">
    <property type="protein sequence ID" value="QBC44331.1"/>
    <property type="molecule type" value="Genomic_DNA"/>
</dbReference>
<dbReference type="InterPro" id="IPR045070">
    <property type="entry name" value="MATE_MepA-like"/>
</dbReference>
<evidence type="ECO:0000256" key="10">
    <source>
        <dbReference type="SAM" id="Phobius"/>
    </source>
</evidence>
<comment type="similarity">
    <text evidence="2">Belongs to the multi antimicrobial extrusion (MATE) (TC 2.A.66.1) family. MepA subfamily.</text>
</comment>
<evidence type="ECO:0000256" key="8">
    <source>
        <dbReference type="ARBA" id="ARBA00023136"/>
    </source>
</evidence>
<feature type="transmembrane region" description="Helical" evidence="10">
    <location>
        <begin position="169"/>
        <end position="188"/>
    </location>
</feature>
<dbReference type="GO" id="GO:0042910">
    <property type="term" value="F:xenobiotic transmembrane transporter activity"/>
    <property type="evidence" value="ECO:0007669"/>
    <property type="project" value="InterPro"/>
</dbReference>
<feature type="transmembrane region" description="Helical" evidence="10">
    <location>
        <begin position="50"/>
        <end position="74"/>
    </location>
</feature>
<feature type="transmembrane region" description="Helical" evidence="10">
    <location>
        <begin position="320"/>
        <end position="342"/>
    </location>
</feature>
<dbReference type="InterPro" id="IPR048279">
    <property type="entry name" value="MdtK-like"/>
</dbReference>
<reference evidence="11 12" key="1">
    <citation type="submission" date="2018-01" db="EMBL/GenBank/DDBJ databases">
        <title>Genome sequence of Iodobacter sp. strain PCH194 isolated from Indian Trans-Himalaya.</title>
        <authorList>
            <person name="Kumar V."/>
            <person name="Thakur V."/>
            <person name="Kumar S."/>
            <person name="Singh D."/>
        </authorList>
    </citation>
    <scope>NUCLEOTIDE SEQUENCE [LARGE SCALE GENOMIC DNA]</scope>
    <source>
        <strain evidence="11 12">PCH194</strain>
    </source>
</reference>
<feature type="transmembrane region" description="Helical" evidence="10">
    <location>
        <begin position="95"/>
        <end position="115"/>
    </location>
</feature>
<dbReference type="InterPro" id="IPR002528">
    <property type="entry name" value="MATE_fam"/>
</dbReference>
<dbReference type="PANTHER" id="PTHR43823">
    <property type="entry name" value="SPORULATION PROTEIN YKVU"/>
    <property type="match status" value="1"/>
</dbReference>
<proteinExistence type="inferred from homology"/>
<sequence length="451" mass="48762">MNRKNLHDLNTLPVKTLFWRYVTPSIAGMLVVGLYIVVDGIFVGRYVGSHALAAINLIYPVILLQIGLGSMISMGAATRISMLQGAGKIKQARQALSNTILIITALGIALPVIGISQQESILRLLNADHDPAVLLEARSYLSLMLWGGMVTIGQMAVIYLLRNDGRPKLVTALVTAGALSNIALNYLFVVQLGWGLAGTASATLLIEGLITLSGLVYFFSRYANLRMSLADLRPHWQSMPSMLGLGFSSLLMELNLAFLLLAHNYQLLKYGKGADIAAYAVAGYTEAVFILLVHGLALGMQPILSHATGAGQQQRLAQTLSYGLKVSLLLSFVLLALVQFFPQAIATLYAGQDQTLISSASQALQLHLFALPFDGVIIVGVIGLQAMALTRLSLFGTLGKTLVLIPALWLMPQWWGVNGVYTALPVVNVAIGIMISWVLWRELRRLKIICA</sequence>
<keyword evidence="4" id="KW-0813">Transport</keyword>
<dbReference type="AlphaFoldDB" id="A0A7G3GAN6"/>
<dbReference type="PIRSF" id="PIRSF006603">
    <property type="entry name" value="DinF"/>
    <property type="match status" value="1"/>
</dbReference>
<accession>A0A7G3GAN6</accession>
<name>A0A7G3GAN6_9NEIS</name>
<keyword evidence="7 10" id="KW-1133">Transmembrane helix</keyword>
<evidence type="ECO:0000256" key="9">
    <source>
        <dbReference type="ARBA" id="ARBA00023251"/>
    </source>
</evidence>
<feature type="transmembrane region" description="Helical" evidence="10">
    <location>
        <begin position="394"/>
        <end position="415"/>
    </location>
</feature>
<feature type="transmembrane region" description="Helical" evidence="10">
    <location>
        <begin position="276"/>
        <end position="299"/>
    </location>
</feature>
<dbReference type="GO" id="GO:0015297">
    <property type="term" value="F:antiporter activity"/>
    <property type="evidence" value="ECO:0007669"/>
    <property type="project" value="InterPro"/>
</dbReference>